<feature type="transmembrane region" description="Helical" evidence="1">
    <location>
        <begin position="46"/>
        <end position="67"/>
    </location>
</feature>
<comment type="caution">
    <text evidence="2">The sequence shown here is derived from an EMBL/GenBank/DDBJ whole genome shotgun (WGS) entry which is preliminary data.</text>
</comment>
<keyword evidence="1" id="KW-0472">Membrane</keyword>
<dbReference type="EMBL" id="CAHIKZ030000342">
    <property type="protein sequence ID" value="CAE1169351.1"/>
    <property type="molecule type" value="Genomic_DNA"/>
</dbReference>
<name>A0A812B3U8_ACAPH</name>
<keyword evidence="3" id="KW-1185">Reference proteome</keyword>
<evidence type="ECO:0000313" key="2">
    <source>
        <dbReference type="EMBL" id="CAE1169351.1"/>
    </source>
</evidence>
<accession>A0A812B3U8</accession>
<feature type="transmembrane region" description="Helical" evidence="1">
    <location>
        <begin position="99"/>
        <end position="123"/>
    </location>
</feature>
<protein>
    <submittedName>
        <fullName evidence="2">Uncharacterized protein</fullName>
    </submittedName>
</protein>
<organism evidence="2 3">
    <name type="scientific">Acanthosepion pharaonis</name>
    <name type="common">Pharaoh cuttlefish</name>
    <name type="synonym">Sepia pharaonis</name>
    <dbReference type="NCBI Taxonomy" id="158019"/>
    <lineage>
        <taxon>Eukaryota</taxon>
        <taxon>Metazoa</taxon>
        <taxon>Spiralia</taxon>
        <taxon>Lophotrochozoa</taxon>
        <taxon>Mollusca</taxon>
        <taxon>Cephalopoda</taxon>
        <taxon>Coleoidea</taxon>
        <taxon>Decapodiformes</taxon>
        <taxon>Sepiida</taxon>
        <taxon>Sepiina</taxon>
        <taxon>Sepiidae</taxon>
        <taxon>Acanthosepion</taxon>
    </lineage>
</organism>
<evidence type="ECO:0000313" key="3">
    <source>
        <dbReference type="Proteomes" id="UP000597762"/>
    </source>
</evidence>
<dbReference type="Proteomes" id="UP000597762">
    <property type="component" value="Unassembled WGS sequence"/>
</dbReference>
<keyword evidence="1" id="KW-0812">Transmembrane</keyword>
<dbReference type="AlphaFoldDB" id="A0A812B3U8"/>
<reference evidence="2" key="1">
    <citation type="submission" date="2021-01" db="EMBL/GenBank/DDBJ databases">
        <authorList>
            <person name="Li R."/>
            <person name="Bekaert M."/>
        </authorList>
    </citation>
    <scope>NUCLEOTIDE SEQUENCE</scope>
    <source>
        <strain evidence="2">Farmed</strain>
    </source>
</reference>
<evidence type="ECO:0000256" key="1">
    <source>
        <dbReference type="SAM" id="Phobius"/>
    </source>
</evidence>
<sequence length="289" mass="33179">MPPPPHQQFYRHHYHHHHSEAHNQASFPVRLSPQFLFLFKLSTLSFTFSLSFFLSFFSFFLSFLYILSDMFLCSIYLSQPVHLSICVSVHLSICHTNSMFYIRFFLSFIRVFLSFFLFSFFLTEYTQSHCFPLSVAVTNSAIPVSASFAYVLSNDLPLPQPFTSFHVSLIPPSHHRPPHPSSATQPHPLTIHRISFDSVVCFSFSSPLSSHFYLSIYLSIYLCNHCSLFEHLILNISFLPVGMYYDDNKKVGFASLITTDLLAKIIACHHYLSVGVIHAVKASSLPNRY</sequence>
<keyword evidence="1" id="KW-1133">Transmembrane helix</keyword>
<gene>
    <name evidence="2" type="ORF">SPHA_10564</name>
</gene>
<proteinExistence type="predicted"/>